<reference evidence="1 2" key="1">
    <citation type="submission" date="2020-10" db="EMBL/GenBank/DDBJ databases">
        <title>Connecting structure to function with the recovery of over 1000 high-quality activated sludge metagenome-assembled genomes encoding full-length rRNA genes using long-read sequencing.</title>
        <authorList>
            <person name="Singleton C.M."/>
            <person name="Petriglieri F."/>
            <person name="Kristensen J.M."/>
            <person name="Kirkegaard R.H."/>
            <person name="Michaelsen T.Y."/>
            <person name="Andersen M.H."/>
            <person name="Karst S.M."/>
            <person name="Dueholm M.S."/>
            <person name="Nielsen P.H."/>
            <person name="Albertsen M."/>
        </authorList>
    </citation>
    <scope>NUCLEOTIDE SEQUENCE [LARGE SCALE GENOMIC DNA]</scope>
    <source>
        <strain evidence="1">Ribe_18-Q3-R11-54_MAXAC.273</strain>
    </source>
</reference>
<proteinExistence type="predicted"/>
<dbReference type="EMBL" id="JADKGY010000001">
    <property type="protein sequence ID" value="MBK9981493.1"/>
    <property type="molecule type" value="Genomic_DNA"/>
</dbReference>
<sequence>MANKPRIVKDYEKLDENIQEQIKLMYPYGFAKHLIQYKNAEGKFVSALPFETDDRYYLVRMTLIEARQIIEDDDDYDASGELKESVKEEYEEKYGDMDYLTITDGEADTAADEEE</sequence>
<comment type="caution">
    <text evidence="1">The sequence shown here is derived from an EMBL/GenBank/DDBJ whole genome shotgun (WGS) entry which is preliminary data.</text>
</comment>
<accession>A0A9D7XRN3</accession>
<protein>
    <submittedName>
        <fullName evidence="1">Uncharacterized protein</fullName>
    </submittedName>
</protein>
<evidence type="ECO:0000313" key="1">
    <source>
        <dbReference type="EMBL" id="MBK9981493.1"/>
    </source>
</evidence>
<organism evidence="1 2">
    <name type="scientific">Candidatus Opimibacter skivensis</name>
    <dbReference type="NCBI Taxonomy" id="2982028"/>
    <lineage>
        <taxon>Bacteria</taxon>
        <taxon>Pseudomonadati</taxon>
        <taxon>Bacteroidota</taxon>
        <taxon>Saprospiria</taxon>
        <taxon>Saprospirales</taxon>
        <taxon>Saprospiraceae</taxon>
        <taxon>Candidatus Opimibacter</taxon>
    </lineage>
</organism>
<gene>
    <name evidence="1" type="ORF">IPP15_03550</name>
</gene>
<evidence type="ECO:0000313" key="2">
    <source>
        <dbReference type="Proteomes" id="UP000808337"/>
    </source>
</evidence>
<name>A0A9D7XRN3_9BACT</name>
<dbReference type="Proteomes" id="UP000808337">
    <property type="component" value="Unassembled WGS sequence"/>
</dbReference>
<dbReference type="AlphaFoldDB" id="A0A9D7XRN3"/>